<gene>
    <name evidence="2" type="ORF">LCGC14_2420330</name>
</gene>
<reference evidence="2" key="1">
    <citation type="journal article" date="2015" name="Nature">
        <title>Complex archaea that bridge the gap between prokaryotes and eukaryotes.</title>
        <authorList>
            <person name="Spang A."/>
            <person name="Saw J.H."/>
            <person name="Jorgensen S.L."/>
            <person name="Zaremba-Niedzwiedzka K."/>
            <person name="Martijn J."/>
            <person name="Lind A.E."/>
            <person name="van Eijk R."/>
            <person name="Schleper C."/>
            <person name="Guy L."/>
            <person name="Ettema T.J."/>
        </authorList>
    </citation>
    <scope>NUCLEOTIDE SEQUENCE</scope>
</reference>
<name>A0A0F9EJ56_9ZZZZ</name>
<evidence type="ECO:0000259" key="1">
    <source>
        <dbReference type="Pfam" id="PF04480"/>
    </source>
</evidence>
<dbReference type="Pfam" id="PF04480">
    <property type="entry name" value="DUF559"/>
    <property type="match status" value="1"/>
</dbReference>
<comment type="caution">
    <text evidence="2">The sequence shown here is derived from an EMBL/GenBank/DDBJ whole genome shotgun (WGS) entry which is preliminary data.</text>
</comment>
<dbReference type="Gene3D" id="3.40.960.10">
    <property type="entry name" value="VSR Endonuclease"/>
    <property type="match status" value="1"/>
</dbReference>
<dbReference type="AlphaFoldDB" id="A0A0F9EJ56"/>
<evidence type="ECO:0000313" key="2">
    <source>
        <dbReference type="EMBL" id="KKL23943.1"/>
    </source>
</evidence>
<feature type="domain" description="DUF559" evidence="1">
    <location>
        <begin position="137"/>
        <end position="200"/>
    </location>
</feature>
<proteinExistence type="predicted"/>
<dbReference type="InterPro" id="IPR007569">
    <property type="entry name" value="DUF559"/>
</dbReference>
<organism evidence="2">
    <name type="scientific">marine sediment metagenome</name>
    <dbReference type="NCBI Taxonomy" id="412755"/>
    <lineage>
        <taxon>unclassified sequences</taxon>
        <taxon>metagenomes</taxon>
        <taxon>ecological metagenomes</taxon>
    </lineage>
</organism>
<dbReference type="EMBL" id="LAZR01036778">
    <property type="protein sequence ID" value="KKL23943.1"/>
    <property type="molecule type" value="Genomic_DNA"/>
</dbReference>
<protein>
    <recommendedName>
        <fullName evidence="1">DUF559 domain-containing protein</fullName>
    </recommendedName>
</protein>
<sequence length="216" mass="25917">MSGPRPHLCKINQSRIGKTWEESYGEKAKGMKIKMSKRMKELRRQGHNPMKSETAKRKVGINTKKRWREGKFNHLSELMKGNQYGKGYRHTAAFRKNMSDFQKRRVKELMARGEHSLQRIPRNPYSDKKFAKMHPYLKRQFNVDRFLFDFYDTKTNTDIEIDGTHHTRPGRIIKDKERDRIVSALGYKIVRILAKSVLENKFIDWRDKKWEKQKLY</sequence>
<accession>A0A0F9EJ56</accession>